<keyword evidence="3" id="KW-1185">Reference proteome</keyword>
<name>N6VBA8_9HYPH</name>
<evidence type="ECO:0000256" key="1">
    <source>
        <dbReference type="SAM" id="MobiDB-lite"/>
    </source>
</evidence>
<dbReference type="Proteomes" id="UP000014242">
    <property type="component" value="Unassembled WGS sequence"/>
</dbReference>
<accession>N6VBA8</accession>
<dbReference type="EMBL" id="AGWC01000005">
    <property type="protein sequence ID" value="ENN91065.1"/>
    <property type="molecule type" value="Genomic_DNA"/>
</dbReference>
<dbReference type="AlphaFoldDB" id="N6VBA8"/>
<dbReference type="RefSeq" id="WP_010704171.1">
    <property type="nucleotide sequence ID" value="NZ_KB915628.1"/>
</dbReference>
<comment type="caution">
    <text evidence="2">The sequence shown here is derived from an EMBL/GenBank/DDBJ whole genome shotgun (WGS) entry which is preliminary data.</text>
</comment>
<proteinExistence type="predicted"/>
<protein>
    <submittedName>
        <fullName evidence="2">Uncharacterized protein</fullName>
    </submittedName>
</protein>
<reference evidence="2 3" key="1">
    <citation type="journal article" date="2013" name="PLoS Genet.">
        <title>A gene transfer agent and a dynamic repertoire of secretion systems hold the keys to the explosive radiation of the emerging pathogen Bartonella.</title>
        <authorList>
            <person name="Guy L."/>
            <person name="Nystedt B."/>
            <person name="Toft C."/>
            <person name="Zaremba-Niedzwiedzka K."/>
            <person name="Berglund E.C."/>
            <person name="Granberg F."/>
            <person name="Naslund K."/>
            <person name="Eriksson A.S."/>
            <person name="Andersson S.G."/>
        </authorList>
    </citation>
    <scope>NUCLEOTIDE SEQUENCE [LARGE SCALE GENOMIC DNA]</scope>
    <source>
        <strain evidence="3">m07a</strain>
    </source>
</reference>
<evidence type="ECO:0000313" key="3">
    <source>
        <dbReference type="Proteomes" id="UP000014242"/>
    </source>
</evidence>
<feature type="region of interest" description="Disordered" evidence="1">
    <location>
        <begin position="143"/>
        <end position="175"/>
    </location>
</feature>
<sequence length="175" mass="19762">MEKVQVVITRPMCVLGDNKATVRFEPSTKSNPFVEVSYQVYCRLKRAGAAKVYQEWLSQNVNEKPKPNEQEVSIETDIQEVTQIVEQITQTSIESDKQSQNELNEQEVSVDVDIQEVTQIVKEVEQTVDEKLGLNEQEVSVNVDTQDVEQTLVESSEQSPKAKTSKSTTRATKKA</sequence>
<organism evidence="2 3">
    <name type="scientific">Bartonella schoenbuchensis m07a</name>
    <dbReference type="NCBI Taxonomy" id="1094496"/>
    <lineage>
        <taxon>Bacteria</taxon>
        <taxon>Pseudomonadati</taxon>
        <taxon>Pseudomonadota</taxon>
        <taxon>Alphaproteobacteria</taxon>
        <taxon>Hyphomicrobiales</taxon>
        <taxon>Bartonellaceae</taxon>
        <taxon>Bartonella</taxon>
    </lineage>
</organism>
<dbReference type="eggNOG" id="ENOG50301KG">
    <property type="taxonomic scope" value="Bacteria"/>
</dbReference>
<gene>
    <name evidence="2" type="ORF">m07a_10740</name>
</gene>
<feature type="compositionally biased region" description="Low complexity" evidence="1">
    <location>
        <begin position="159"/>
        <end position="175"/>
    </location>
</feature>
<feature type="compositionally biased region" description="Polar residues" evidence="1">
    <location>
        <begin position="143"/>
        <end position="158"/>
    </location>
</feature>
<dbReference type="PATRIC" id="fig|1094496.3.peg.1102"/>
<evidence type="ECO:0000313" key="2">
    <source>
        <dbReference type="EMBL" id="ENN91065.1"/>
    </source>
</evidence>
<dbReference type="HOGENOM" id="CLU_1529665_0_0_5"/>